<evidence type="ECO:0000313" key="2">
    <source>
        <dbReference type="EMBL" id="PNW77731.1"/>
    </source>
</evidence>
<keyword evidence="3" id="KW-1185">Reference proteome</keyword>
<sequence length="793" mass="82953">MRDMTLEMRRKLLCATAASGDLANLELALSVVGCPLGPDVFTAAVSSPVSERVAVWLLERRCRIAAGPALEALARSGRMHGDPLFDDVFSRGKFSTPVDNLLSHIAAAGAGYITDKFSRMVDVWRNNPLHLEAAIAAARGGHAQLVTSILDLPHSSSWVGMAPPGSAAALAAASPGPGHSLVTASAGLGLGTPVVVAGASNNGTPSSTAAVSRSTSMQKRSNEEQVQTAALRLLEAVVEGLGLEDMAAVYAAWFDPSDPAYRQPAWQVLPCGRRRGCNVSGACSGSSSRARSPSPTRLDFSSLALGEAPGACGGEEAAAAAMDTGQRRRTSDAVPAVGRRDGAEAQLQAASLAVTERVAAAAALERKPAVDELLLAAAAGSRTEDWTAKVVWLLGRGHVPQQSPHHAQAAARAAACPDALERLQWLHAYQGADDGVAGAGCEHWRHRFLVCYPRVAAEALANGRTDALRYVLRLAGAGAPGLVAGSSPAPADYGATGTQCLLVALATEHGLFEGAAAAGRLECLQLLHAAGCRMPCQAMALAAARHGRGSVLRWLLDVYPVATSMSPLPGSPSPSAPATAVSPPGVRLAPALCTAAARSGSLEVLQVLRGRGCPWDADAVVAAAEAGSEAVLEYLVVQGCPAPSDERVYAAPLAAEDLLTLRCLRRLGLPFRREPAVFARAVAAKHSLPLLKWLYETGVPVDLEALLERALDGNAHDMEWEAWLQSELEAKKRRQQEQEAELEAGRSKGAKFKAAMKRALSIKRRNAPPQQQPKQKVPVAAQHSLLALKRGEL</sequence>
<dbReference type="GO" id="GO:0071944">
    <property type="term" value="C:cell periphery"/>
    <property type="evidence" value="ECO:0000318"/>
    <property type="project" value="GO_Central"/>
</dbReference>
<dbReference type="EMBL" id="CM008971">
    <property type="protein sequence ID" value="PNW77731.1"/>
    <property type="molecule type" value="Genomic_DNA"/>
</dbReference>
<proteinExistence type="predicted"/>
<dbReference type="PANTHER" id="PTHR12393:SF6">
    <property type="entry name" value="SPHINGOMYELIN PHOSPHODIESTERASE 2"/>
    <property type="match status" value="1"/>
</dbReference>
<dbReference type="SUPFAM" id="SSF140860">
    <property type="entry name" value="Pseudo ankyrin repeat-like"/>
    <property type="match status" value="1"/>
</dbReference>
<feature type="compositionally biased region" description="Basic residues" evidence="1">
    <location>
        <begin position="748"/>
        <end position="757"/>
    </location>
</feature>
<gene>
    <name evidence="2" type="ORF">CHLRE_10g449150v5</name>
</gene>
<dbReference type="KEGG" id="cre:CHLRE_10g449150v5"/>
<name>A0A2K3DB33_CHLRE</name>
<dbReference type="InParanoid" id="A0A2K3DB33"/>
<evidence type="ECO:0000256" key="1">
    <source>
        <dbReference type="SAM" id="MobiDB-lite"/>
    </source>
</evidence>
<dbReference type="Proteomes" id="UP000006906">
    <property type="component" value="Chromosome 10"/>
</dbReference>
<dbReference type="OrthoDB" id="542773at2759"/>
<dbReference type="PANTHER" id="PTHR12393">
    <property type="entry name" value="SPHINGOMYELIN PHOSPHODIESTERASE RELATED"/>
    <property type="match status" value="1"/>
</dbReference>
<reference evidence="2 3" key="1">
    <citation type="journal article" date="2007" name="Science">
        <title>The Chlamydomonas genome reveals the evolution of key animal and plant functions.</title>
        <authorList>
            <person name="Merchant S.S."/>
            <person name="Prochnik S.E."/>
            <person name="Vallon O."/>
            <person name="Harris E.H."/>
            <person name="Karpowicz S.J."/>
            <person name="Witman G.B."/>
            <person name="Terry A."/>
            <person name="Salamov A."/>
            <person name="Fritz-Laylin L.K."/>
            <person name="Marechal-Drouard L."/>
            <person name="Marshall W.F."/>
            <person name="Qu L.H."/>
            <person name="Nelson D.R."/>
            <person name="Sanderfoot A.A."/>
            <person name="Spalding M.H."/>
            <person name="Kapitonov V.V."/>
            <person name="Ren Q."/>
            <person name="Ferris P."/>
            <person name="Lindquist E."/>
            <person name="Shapiro H."/>
            <person name="Lucas S.M."/>
            <person name="Grimwood J."/>
            <person name="Schmutz J."/>
            <person name="Cardol P."/>
            <person name="Cerutti H."/>
            <person name="Chanfreau G."/>
            <person name="Chen C.L."/>
            <person name="Cognat V."/>
            <person name="Croft M.T."/>
            <person name="Dent R."/>
            <person name="Dutcher S."/>
            <person name="Fernandez E."/>
            <person name="Fukuzawa H."/>
            <person name="Gonzalez-Ballester D."/>
            <person name="Gonzalez-Halphen D."/>
            <person name="Hallmann A."/>
            <person name="Hanikenne M."/>
            <person name="Hippler M."/>
            <person name="Inwood W."/>
            <person name="Jabbari K."/>
            <person name="Kalanon M."/>
            <person name="Kuras R."/>
            <person name="Lefebvre P.A."/>
            <person name="Lemaire S.D."/>
            <person name="Lobanov A.V."/>
            <person name="Lohr M."/>
            <person name="Manuell A."/>
            <person name="Meier I."/>
            <person name="Mets L."/>
            <person name="Mittag M."/>
            <person name="Mittelmeier T."/>
            <person name="Moroney J.V."/>
            <person name="Moseley J."/>
            <person name="Napoli C."/>
            <person name="Nedelcu A.M."/>
            <person name="Niyogi K."/>
            <person name="Novoselov S.V."/>
            <person name="Paulsen I.T."/>
            <person name="Pazour G."/>
            <person name="Purton S."/>
            <person name="Ral J.P."/>
            <person name="Riano-Pachon D.M."/>
            <person name="Riekhof W."/>
            <person name="Rymarquis L."/>
            <person name="Schroda M."/>
            <person name="Stern D."/>
            <person name="Umen J."/>
            <person name="Willows R."/>
            <person name="Wilson N."/>
            <person name="Zimmer S.L."/>
            <person name="Allmer J."/>
            <person name="Balk J."/>
            <person name="Bisova K."/>
            <person name="Chen C.J."/>
            <person name="Elias M."/>
            <person name="Gendler K."/>
            <person name="Hauser C."/>
            <person name="Lamb M.R."/>
            <person name="Ledford H."/>
            <person name="Long J.C."/>
            <person name="Minagawa J."/>
            <person name="Page M.D."/>
            <person name="Pan J."/>
            <person name="Pootakham W."/>
            <person name="Roje S."/>
            <person name="Rose A."/>
            <person name="Stahlberg E."/>
            <person name="Terauchi A.M."/>
            <person name="Yang P."/>
            <person name="Ball S."/>
            <person name="Bowler C."/>
            <person name="Dieckmann C.L."/>
            <person name="Gladyshev V.N."/>
            <person name="Green P."/>
            <person name="Jorgensen R."/>
            <person name="Mayfield S."/>
            <person name="Mueller-Roeber B."/>
            <person name="Rajamani S."/>
            <person name="Sayre R.T."/>
            <person name="Brokstein P."/>
            <person name="Dubchak I."/>
            <person name="Goodstein D."/>
            <person name="Hornick L."/>
            <person name="Huang Y.W."/>
            <person name="Jhaveri J."/>
            <person name="Luo Y."/>
            <person name="Martinez D."/>
            <person name="Ngau W.C."/>
            <person name="Otillar B."/>
            <person name="Poliakov A."/>
            <person name="Porter A."/>
            <person name="Szajkowski L."/>
            <person name="Werner G."/>
            <person name="Zhou K."/>
            <person name="Grigoriev I.V."/>
            <person name="Rokhsar D.S."/>
            <person name="Grossman A.R."/>
        </authorList>
    </citation>
    <scope>NUCLEOTIDE SEQUENCE [LARGE SCALE GENOMIC DNA]</scope>
    <source>
        <strain evidence="3">CC-503</strain>
    </source>
</reference>
<dbReference type="RefSeq" id="XP_042920334.1">
    <property type="nucleotide sequence ID" value="XM_043066937.1"/>
</dbReference>
<feature type="region of interest" description="Disordered" evidence="1">
    <location>
        <begin position="201"/>
        <end position="221"/>
    </location>
</feature>
<dbReference type="AlphaFoldDB" id="A0A2K3DB33"/>
<dbReference type="GO" id="GO:0005783">
    <property type="term" value="C:endoplasmic reticulum"/>
    <property type="evidence" value="ECO:0000318"/>
    <property type="project" value="GO_Central"/>
</dbReference>
<evidence type="ECO:0000313" key="3">
    <source>
        <dbReference type="Proteomes" id="UP000006906"/>
    </source>
</evidence>
<dbReference type="GO" id="GO:0004620">
    <property type="term" value="F:phospholipase activity"/>
    <property type="evidence" value="ECO:0000318"/>
    <property type="project" value="GO_Central"/>
</dbReference>
<dbReference type="GO" id="GO:0046513">
    <property type="term" value="P:ceramide biosynthetic process"/>
    <property type="evidence" value="ECO:0000318"/>
    <property type="project" value="GO_Central"/>
</dbReference>
<dbReference type="GO" id="GO:0030149">
    <property type="term" value="P:sphingolipid catabolic process"/>
    <property type="evidence" value="ECO:0000318"/>
    <property type="project" value="GO_Central"/>
</dbReference>
<dbReference type="Gramene" id="PNW77731">
    <property type="protein sequence ID" value="PNW77731"/>
    <property type="gene ID" value="CHLRE_10g449150v5"/>
</dbReference>
<organism evidence="2 3">
    <name type="scientific">Chlamydomonas reinhardtii</name>
    <name type="common">Chlamydomonas smithii</name>
    <dbReference type="NCBI Taxonomy" id="3055"/>
    <lineage>
        <taxon>Eukaryota</taxon>
        <taxon>Viridiplantae</taxon>
        <taxon>Chlorophyta</taxon>
        <taxon>core chlorophytes</taxon>
        <taxon>Chlorophyceae</taxon>
        <taxon>CS clade</taxon>
        <taxon>Chlamydomonadales</taxon>
        <taxon>Chlamydomonadaceae</taxon>
        <taxon>Chlamydomonas</taxon>
    </lineage>
</organism>
<dbReference type="GO" id="GO:0016020">
    <property type="term" value="C:membrane"/>
    <property type="evidence" value="ECO:0000318"/>
    <property type="project" value="GO_Central"/>
</dbReference>
<feature type="region of interest" description="Disordered" evidence="1">
    <location>
        <begin position="735"/>
        <end position="757"/>
    </location>
</feature>
<accession>A0A2K3DB33</accession>
<protein>
    <submittedName>
        <fullName evidence="2">Uncharacterized protein</fullName>
    </submittedName>
</protein>
<dbReference type="GeneID" id="5723879"/>
<dbReference type="PaxDb" id="3055-EDP07985"/>